<dbReference type="RefSeq" id="WP_118488511.1">
    <property type="nucleotide sequence ID" value="NZ_QRQN01000006.1"/>
</dbReference>
<accession>A0A415TX71</accession>
<evidence type="ECO:0000313" key="1">
    <source>
        <dbReference type="EMBL" id="RHN09801.1"/>
    </source>
</evidence>
<organism evidence="1 2">
    <name type="scientific">Roseburia intestinalis</name>
    <dbReference type="NCBI Taxonomy" id="166486"/>
    <lineage>
        <taxon>Bacteria</taxon>
        <taxon>Bacillati</taxon>
        <taxon>Bacillota</taxon>
        <taxon>Clostridia</taxon>
        <taxon>Lachnospirales</taxon>
        <taxon>Lachnospiraceae</taxon>
        <taxon>Roseburia</taxon>
    </lineage>
</organism>
<reference evidence="1 2" key="1">
    <citation type="submission" date="2018-08" db="EMBL/GenBank/DDBJ databases">
        <title>A genome reference for cultivated species of the human gut microbiota.</title>
        <authorList>
            <person name="Zou Y."/>
            <person name="Xue W."/>
            <person name="Luo G."/>
        </authorList>
    </citation>
    <scope>NUCLEOTIDE SEQUENCE [LARGE SCALE GENOMIC DNA]</scope>
    <source>
        <strain evidence="1 2">AF31-21AC</strain>
    </source>
</reference>
<comment type="caution">
    <text evidence="1">The sequence shown here is derived from an EMBL/GenBank/DDBJ whole genome shotgun (WGS) entry which is preliminary data.</text>
</comment>
<dbReference type="AlphaFoldDB" id="A0A415TX71"/>
<sequence length="87" mass="10130">MAENEVLEYFKSSKRKNDMLGILPGSDIGNTIIKALEELKQYRTIGTVEECLRNKDFLDFLSDKMNPNDFETYLRLYNALEEKGCEE</sequence>
<protein>
    <submittedName>
        <fullName evidence="1">Uncharacterized protein</fullName>
    </submittedName>
</protein>
<proteinExistence type="predicted"/>
<dbReference type="EMBL" id="QRQN01000006">
    <property type="protein sequence ID" value="RHN09801.1"/>
    <property type="molecule type" value="Genomic_DNA"/>
</dbReference>
<evidence type="ECO:0000313" key="2">
    <source>
        <dbReference type="Proteomes" id="UP000283586"/>
    </source>
</evidence>
<gene>
    <name evidence="1" type="ORF">DWZ31_07005</name>
</gene>
<name>A0A415TX71_9FIRM</name>
<dbReference type="Proteomes" id="UP000283586">
    <property type="component" value="Unassembled WGS sequence"/>
</dbReference>